<proteinExistence type="predicted"/>
<dbReference type="EMBL" id="JAFLQW010000039">
    <property type="protein sequence ID" value="MBO0347793.1"/>
    <property type="molecule type" value="Genomic_DNA"/>
</dbReference>
<accession>A0ABS3FL08</accession>
<dbReference type="Proteomes" id="UP000664844">
    <property type="component" value="Unassembled WGS sequence"/>
</dbReference>
<organism evidence="2 3">
    <name type="scientific">Phormidium pseudopriestleyi FRX01</name>
    <dbReference type="NCBI Taxonomy" id="1759528"/>
    <lineage>
        <taxon>Bacteria</taxon>
        <taxon>Bacillati</taxon>
        <taxon>Cyanobacteriota</taxon>
        <taxon>Cyanophyceae</taxon>
        <taxon>Oscillatoriophycideae</taxon>
        <taxon>Oscillatoriales</taxon>
        <taxon>Oscillatoriaceae</taxon>
        <taxon>Phormidium</taxon>
    </lineage>
</organism>
<sequence>MSDFDTNLPSIRQVQNFIKDKHEIELKLVTGDLLAGKIFWQDKHCISILDHYDKQTIVWRHGIVYLKPKS</sequence>
<dbReference type="NCBIfam" id="NF047718">
    <property type="entry name" value="Hfq_rel_Cyano"/>
    <property type="match status" value="1"/>
</dbReference>
<feature type="domain" description="Hfq-related" evidence="1">
    <location>
        <begin position="8"/>
        <end position="68"/>
    </location>
</feature>
<gene>
    <name evidence="2" type="ORF">J0895_01445</name>
</gene>
<evidence type="ECO:0000313" key="2">
    <source>
        <dbReference type="EMBL" id="MBO0347793.1"/>
    </source>
</evidence>
<evidence type="ECO:0000259" key="1">
    <source>
        <dbReference type="Pfam" id="PF21979"/>
    </source>
</evidence>
<dbReference type="SUPFAM" id="SSF50182">
    <property type="entry name" value="Sm-like ribonucleoproteins"/>
    <property type="match status" value="1"/>
</dbReference>
<dbReference type="InterPro" id="IPR053840">
    <property type="entry name" value="Hfq_1"/>
</dbReference>
<dbReference type="Pfam" id="PF21979">
    <property type="entry name" value="Hfq_1"/>
    <property type="match status" value="1"/>
</dbReference>
<dbReference type="InterPro" id="IPR010920">
    <property type="entry name" value="LSM_dom_sf"/>
</dbReference>
<reference evidence="2 3" key="1">
    <citation type="submission" date="2021-03" db="EMBL/GenBank/DDBJ databases">
        <title>Metabolic Capacity of the Antarctic Cyanobacterium Phormidium pseudopriestleyi that Sustains Oxygenic Photosynthesis in the Presence of Hydrogen Sulfide.</title>
        <authorList>
            <person name="Lumian J.E."/>
            <person name="Jungblut A.D."/>
            <person name="Dillon M.L."/>
            <person name="Hawes I."/>
            <person name="Doran P.T."/>
            <person name="Mackey T.J."/>
            <person name="Dick G.J."/>
            <person name="Grettenberger C.L."/>
            <person name="Sumner D.Y."/>
        </authorList>
    </citation>
    <scope>NUCLEOTIDE SEQUENCE [LARGE SCALE GENOMIC DNA]</scope>
    <source>
        <strain evidence="2 3">FRX01</strain>
    </source>
</reference>
<comment type="caution">
    <text evidence="2">The sequence shown here is derived from an EMBL/GenBank/DDBJ whole genome shotgun (WGS) entry which is preliminary data.</text>
</comment>
<dbReference type="RefSeq" id="WP_207086369.1">
    <property type="nucleotide sequence ID" value="NZ_JAFLQW010000039.1"/>
</dbReference>
<evidence type="ECO:0000313" key="3">
    <source>
        <dbReference type="Proteomes" id="UP000664844"/>
    </source>
</evidence>
<keyword evidence="3" id="KW-1185">Reference proteome</keyword>
<protein>
    <submittedName>
        <fullName evidence="2">RNA chaperone Hfq</fullName>
    </submittedName>
</protein>
<name>A0ABS3FL08_9CYAN</name>
<dbReference type="Gene3D" id="2.30.30.100">
    <property type="match status" value="1"/>
</dbReference>